<evidence type="ECO:0000313" key="3">
    <source>
        <dbReference type="Proteomes" id="UP001500067"/>
    </source>
</evidence>
<reference evidence="3" key="1">
    <citation type="journal article" date="2019" name="Int. J. Syst. Evol. Microbiol.">
        <title>The Global Catalogue of Microorganisms (GCM) 10K type strain sequencing project: providing services to taxonomists for standard genome sequencing and annotation.</title>
        <authorList>
            <consortium name="The Broad Institute Genomics Platform"/>
            <consortium name="The Broad Institute Genome Sequencing Center for Infectious Disease"/>
            <person name="Wu L."/>
            <person name="Ma J."/>
        </authorList>
    </citation>
    <scope>NUCLEOTIDE SEQUENCE [LARGE SCALE GENOMIC DNA]</scope>
    <source>
        <strain evidence="3">JCM 32105</strain>
    </source>
</reference>
<sequence length="254" mass="29135">MQHMPSKRIIFMGSKPIGYECLAYLISQRAELDLEIAGILTNRRSEFGNAHDLTALAAAHGIPVLARLNDLPACDIIYSVQYHEILKAEHIDKATQIAVNLHMAPLPEYRGSNQFSFAILENKTEFGTTIHRIDTRIDHGDILFQKRFPIPQNCWVNDLYQLTYNASLHLFRQTLAHIVHGQYQPVAQQLLVAKYGTSLHMRKEMNALKQIDLDWDDERIDRQVRATSMLGFEPPYCIIGGQKVYFCKEWVKPS</sequence>
<dbReference type="PANTHER" id="PTHR11138:SF5">
    <property type="entry name" value="METHIONYL-TRNA FORMYLTRANSFERASE, MITOCHONDRIAL"/>
    <property type="match status" value="1"/>
</dbReference>
<dbReference type="InterPro" id="IPR036477">
    <property type="entry name" value="Formyl_transf_N_sf"/>
</dbReference>
<dbReference type="SUPFAM" id="SSF53328">
    <property type="entry name" value="Formyltransferase"/>
    <property type="match status" value="1"/>
</dbReference>
<dbReference type="Gene3D" id="3.40.50.12230">
    <property type="match status" value="1"/>
</dbReference>
<dbReference type="EMBL" id="BAABFA010000004">
    <property type="protein sequence ID" value="GAA4460621.1"/>
    <property type="molecule type" value="Genomic_DNA"/>
</dbReference>
<dbReference type="InterPro" id="IPR002376">
    <property type="entry name" value="Formyl_transf_N"/>
</dbReference>
<name>A0ABP8N3E4_9BACT</name>
<keyword evidence="3" id="KW-1185">Reference proteome</keyword>
<gene>
    <name evidence="2" type="ORF">GCM10023093_03610</name>
</gene>
<organism evidence="2 3">
    <name type="scientific">Nemorincola caseinilytica</name>
    <dbReference type="NCBI Taxonomy" id="2054315"/>
    <lineage>
        <taxon>Bacteria</taxon>
        <taxon>Pseudomonadati</taxon>
        <taxon>Bacteroidota</taxon>
        <taxon>Chitinophagia</taxon>
        <taxon>Chitinophagales</taxon>
        <taxon>Chitinophagaceae</taxon>
        <taxon>Nemorincola</taxon>
    </lineage>
</organism>
<dbReference type="PANTHER" id="PTHR11138">
    <property type="entry name" value="METHIONYL-TRNA FORMYLTRANSFERASE"/>
    <property type="match status" value="1"/>
</dbReference>
<protein>
    <recommendedName>
        <fullName evidence="1">Formyl transferase N-terminal domain-containing protein</fullName>
    </recommendedName>
</protein>
<comment type="caution">
    <text evidence="2">The sequence shown here is derived from an EMBL/GenBank/DDBJ whole genome shotgun (WGS) entry which is preliminary data.</text>
</comment>
<evidence type="ECO:0000313" key="2">
    <source>
        <dbReference type="EMBL" id="GAA4460621.1"/>
    </source>
</evidence>
<dbReference type="Pfam" id="PF00551">
    <property type="entry name" value="Formyl_trans_N"/>
    <property type="match status" value="1"/>
</dbReference>
<dbReference type="Proteomes" id="UP001500067">
    <property type="component" value="Unassembled WGS sequence"/>
</dbReference>
<evidence type="ECO:0000259" key="1">
    <source>
        <dbReference type="Pfam" id="PF00551"/>
    </source>
</evidence>
<proteinExistence type="predicted"/>
<accession>A0ABP8N3E4</accession>
<feature type="domain" description="Formyl transferase N-terminal" evidence="1">
    <location>
        <begin position="73"/>
        <end position="164"/>
    </location>
</feature>